<evidence type="ECO:0008006" key="3">
    <source>
        <dbReference type="Google" id="ProtNLM"/>
    </source>
</evidence>
<comment type="caution">
    <text evidence="1">The sequence shown here is derived from an EMBL/GenBank/DDBJ whole genome shotgun (WGS) entry which is preliminary data.</text>
</comment>
<dbReference type="InterPro" id="IPR050358">
    <property type="entry name" value="RSE1/DDB1/CFT1"/>
</dbReference>
<dbReference type="AlphaFoldDB" id="A0A4U8UVU9"/>
<evidence type="ECO:0000313" key="1">
    <source>
        <dbReference type="EMBL" id="TMS37471.1"/>
    </source>
</evidence>
<dbReference type="PANTHER" id="PTHR10644">
    <property type="entry name" value="DNA REPAIR/RNA PROCESSING CPSF FAMILY"/>
    <property type="match status" value="1"/>
</dbReference>
<sequence>MESTVFHSFVQETDEPTVIDHSVFGEFLPIGGKQLAVFSGKCVRFYRFNPYALLPSYGLVKQTGSWIQKTRMECMCSMKLLQPVDSVAVVRYPDEELDSILLAFEEARVSVITMHAPTWTMKTLHLHTIEEEFLRTGHPTDVYTPLVAVDTENRCSVILGYDQYVAVMPHVGSDHSPFTFELKEVDLRIENIIDVCFLHDFDQPTMLILFEPPLWAGLRSVKIPLASLEYL</sequence>
<dbReference type="EMBL" id="AZBU02000001">
    <property type="protein sequence ID" value="TMS37471.1"/>
    <property type="molecule type" value="Genomic_DNA"/>
</dbReference>
<name>A0A4U8UVU9_STECR</name>
<dbReference type="EMBL" id="CM016762">
    <property type="protein sequence ID" value="TMS37471.1"/>
    <property type="molecule type" value="Genomic_DNA"/>
</dbReference>
<dbReference type="STRING" id="34508.A0A4U8UVU9"/>
<keyword evidence="2" id="KW-1185">Reference proteome</keyword>
<dbReference type="Proteomes" id="UP000298663">
    <property type="component" value="Chromosome X"/>
</dbReference>
<accession>A0A4U8UVU9</accession>
<proteinExistence type="predicted"/>
<evidence type="ECO:0000313" key="2">
    <source>
        <dbReference type="Proteomes" id="UP000298663"/>
    </source>
</evidence>
<gene>
    <name evidence="1" type="ORF">L596_004395</name>
</gene>
<protein>
    <recommendedName>
        <fullName evidence="3">CNH domain-containing protein</fullName>
    </recommendedName>
</protein>
<dbReference type="Gene3D" id="2.130.10.10">
    <property type="entry name" value="YVTN repeat-like/Quinoprotein amine dehydrogenase"/>
    <property type="match status" value="1"/>
</dbReference>
<dbReference type="InterPro" id="IPR015943">
    <property type="entry name" value="WD40/YVTN_repeat-like_dom_sf"/>
</dbReference>
<dbReference type="OrthoDB" id="6109at2759"/>
<organism evidence="1 2">
    <name type="scientific">Steinernema carpocapsae</name>
    <name type="common">Entomopathogenic nematode</name>
    <dbReference type="NCBI Taxonomy" id="34508"/>
    <lineage>
        <taxon>Eukaryota</taxon>
        <taxon>Metazoa</taxon>
        <taxon>Ecdysozoa</taxon>
        <taxon>Nematoda</taxon>
        <taxon>Chromadorea</taxon>
        <taxon>Rhabditida</taxon>
        <taxon>Tylenchina</taxon>
        <taxon>Panagrolaimomorpha</taxon>
        <taxon>Strongyloidoidea</taxon>
        <taxon>Steinernematidae</taxon>
        <taxon>Steinernema</taxon>
    </lineage>
</organism>
<reference evidence="1 2" key="1">
    <citation type="journal article" date="2015" name="Genome Biol.">
        <title>Comparative genomics of Steinernema reveals deeply conserved gene regulatory networks.</title>
        <authorList>
            <person name="Dillman A.R."/>
            <person name="Macchietto M."/>
            <person name="Porter C.F."/>
            <person name="Rogers A."/>
            <person name="Williams B."/>
            <person name="Antoshechkin I."/>
            <person name="Lee M.M."/>
            <person name="Goodwin Z."/>
            <person name="Lu X."/>
            <person name="Lewis E.E."/>
            <person name="Goodrich-Blair H."/>
            <person name="Stock S.P."/>
            <person name="Adams B.J."/>
            <person name="Sternberg P.W."/>
            <person name="Mortazavi A."/>
        </authorList>
    </citation>
    <scope>NUCLEOTIDE SEQUENCE [LARGE SCALE GENOMIC DNA]</scope>
    <source>
        <strain evidence="1 2">ALL</strain>
    </source>
</reference>
<reference evidence="1 2" key="2">
    <citation type="journal article" date="2019" name="G3 (Bethesda)">
        <title>Hybrid Assembly of the Genome of the Entomopathogenic Nematode Steinernema carpocapsae Identifies the X-Chromosome.</title>
        <authorList>
            <person name="Serra L."/>
            <person name="Macchietto M."/>
            <person name="Macias-Munoz A."/>
            <person name="McGill C.J."/>
            <person name="Rodriguez I.M."/>
            <person name="Rodriguez B."/>
            <person name="Murad R."/>
            <person name="Mortazavi A."/>
        </authorList>
    </citation>
    <scope>NUCLEOTIDE SEQUENCE [LARGE SCALE GENOMIC DNA]</scope>
    <source>
        <strain evidence="1 2">ALL</strain>
    </source>
</reference>